<evidence type="ECO:0000313" key="1">
    <source>
        <dbReference type="EMBL" id="KHG05373.1"/>
    </source>
</evidence>
<name>A0A0B0MTG1_GOSAR</name>
<dbReference type="Proteomes" id="UP000032142">
    <property type="component" value="Unassembled WGS sequence"/>
</dbReference>
<protein>
    <submittedName>
        <fullName evidence="1">Uncharacterized protein</fullName>
    </submittedName>
</protein>
<gene>
    <name evidence="1" type="ORF">F383_30337</name>
</gene>
<organism evidence="1 2">
    <name type="scientific">Gossypium arboreum</name>
    <name type="common">Tree cotton</name>
    <name type="synonym">Gossypium nanking</name>
    <dbReference type="NCBI Taxonomy" id="29729"/>
    <lineage>
        <taxon>Eukaryota</taxon>
        <taxon>Viridiplantae</taxon>
        <taxon>Streptophyta</taxon>
        <taxon>Embryophyta</taxon>
        <taxon>Tracheophyta</taxon>
        <taxon>Spermatophyta</taxon>
        <taxon>Magnoliopsida</taxon>
        <taxon>eudicotyledons</taxon>
        <taxon>Gunneridae</taxon>
        <taxon>Pentapetalae</taxon>
        <taxon>rosids</taxon>
        <taxon>malvids</taxon>
        <taxon>Malvales</taxon>
        <taxon>Malvaceae</taxon>
        <taxon>Malvoideae</taxon>
        <taxon>Gossypium</taxon>
    </lineage>
</organism>
<reference evidence="2" key="1">
    <citation type="submission" date="2014-09" db="EMBL/GenBank/DDBJ databases">
        <authorList>
            <person name="Mudge J."/>
            <person name="Ramaraj T."/>
            <person name="Lindquist I.E."/>
            <person name="Bharti A.K."/>
            <person name="Sundararajan A."/>
            <person name="Cameron C.T."/>
            <person name="Woodward J.E."/>
            <person name="May G.D."/>
            <person name="Brubaker C."/>
            <person name="Broadhvest J."/>
            <person name="Wilkins T.A."/>
        </authorList>
    </citation>
    <scope>NUCLEOTIDE SEQUENCE</scope>
    <source>
        <strain evidence="2">cv. AKA8401</strain>
    </source>
</reference>
<sequence>MPVYSATSRMYRTNHIT</sequence>
<evidence type="ECO:0000313" key="2">
    <source>
        <dbReference type="Proteomes" id="UP000032142"/>
    </source>
</evidence>
<keyword evidence="2" id="KW-1185">Reference proteome</keyword>
<proteinExistence type="predicted"/>
<comment type="caution">
    <text evidence="1">The sequence shown here is derived from an EMBL/GenBank/DDBJ whole genome shotgun (WGS) entry which is preliminary data.</text>
</comment>
<accession>A0A0B0MTG1</accession>
<dbReference type="EMBL" id="JRRC01428950">
    <property type="protein sequence ID" value="KHG05373.1"/>
    <property type="molecule type" value="Genomic_DNA"/>
</dbReference>
<dbReference type="AlphaFoldDB" id="A0A0B0MTG1"/>